<dbReference type="SUPFAM" id="SSF158791">
    <property type="entry name" value="MgtE N-terminal domain-like"/>
    <property type="match status" value="2"/>
</dbReference>
<evidence type="ECO:0000313" key="3">
    <source>
        <dbReference type="Proteomes" id="UP001501470"/>
    </source>
</evidence>
<gene>
    <name evidence="2" type="ORF">GCM10009827_045900</name>
</gene>
<proteinExistence type="predicted"/>
<reference evidence="3" key="1">
    <citation type="journal article" date="2019" name="Int. J. Syst. Evol. Microbiol.">
        <title>The Global Catalogue of Microorganisms (GCM) 10K type strain sequencing project: providing services to taxonomists for standard genome sequencing and annotation.</title>
        <authorList>
            <consortium name="The Broad Institute Genomics Platform"/>
            <consortium name="The Broad Institute Genome Sequencing Center for Infectious Disease"/>
            <person name="Wu L."/>
            <person name="Ma J."/>
        </authorList>
    </citation>
    <scope>NUCLEOTIDE SEQUENCE [LARGE SCALE GENOMIC DNA]</scope>
    <source>
        <strain evidence="3">JCM 15933</strain>
    </source>
</reference>
<sequence length="456" mass="49100">MGWFDLRTLPAYAWVFDLVSADPAVRAAAVERHVALLWRRYESHPTGTLADPVAAYAAYPTDLTAGELRALEPYALLFVQWRRQFPAEWRRVVPRLPRGSWPDDAFIRHGVSERARAVLEDLVLDAVHAGTGSRQPRSGRHPVRLARFLDGPSLRDRLRIGAGSPDQAVRLRAGYLLWLIDHPRESLTTRSWRRWRRTHGVPITHPRPAADLAALPPAVAAAELAGLGTARLTAVFEALEPAPAARIVAALLSAPPPAPAEADAAVPDVAALAGAVAAMDPRSAAWMFNAMPEPLAARLLAAMPPAAAAARFPRPKRTEILLLMDFGDAVARLAAMTPLRAAQQLRWRPPDVTARFLTALAPDAAALVLAALPNGWPDDDLVTVLPAGYVADLLTRMPPRDRERIRWVVETQQFRTAAADAIASEAAAPSVAASEAAASAADASGQAGAEARNVLR</sequence>
<protein>
    <submittedName>
        <fullName evidence="2">Uncharacterized protein</fullName>
    </submittedName>
</protein>
<accession>A0ABP4LHQ3</accession>
<dbReference type="RefSeq" id="WP_344504085.1">
    <property type="nucleotide sequence ID" value="NZ_BAAAQD010000009.1"/>
</dbReference>
<evidence type="ECO:0000256" key="1">
    <source>
        <dbReference type="SAM" id="MobiDB-lite"/>
    </source>
</evidence>
<organism evidence="2 3">
    <name type="scientific">Dactylosporangium maewongense</name>
    <dbReference type="NCBI Taxonomy" id="634393"/>
    <lineage>
        <taxon>Bacteria</taxon>
        <taxon>Bacillati</taxon>
        <taxon>Actinomycetota</taxon>
        <taxon>Actinomycetes</taxon>
        <taxon>Micromonosporales</taxon>
        <taxon>Micromonosporaceae</taxon>
        <taxon>Dactylosporangium</taxon>
    </lineage>
</organism>
<keyword evidence="3" id="KW-1185">Reference proteome</keyword>
<comment type="caution">
    <text evidence="2">The sequence shown here is derived from an EMBL/GenBank/DDBJ whole genome shotgun (WGS) entry which is preliminary data.</text>
</comment>
<feature type="region of interest" description="Disordered" evidence="1">
    <location>
        <begin position="434"/>
        <end position="456"/>
    </location>
</feature>
<evidence type="ECO:0000313" key="2">
    <source>
        <dbReference type="EMBL" id="GAA1524256.1"/>
    </source>
</evidence>
<name>A0ABP4LHQ3_9ACTN</name>
<dbReference type="Proteomes" id="UP001501470">
    <property type="component" value="Unassembled WGS sequence"/>
</dbReference>
<dbReference type="EMBL" id="BAAAQD010000009">
    <property type="protein sequence ID" value="GAA1524256.1"/>
    <property type="molecule type" value="Genomic_DNA"/>
</dbReference>